<evidence type="ECO:0000313" key="3">
    <source>
        <dbReference type="Proteomes" id="UP000324800"/>
    </source>
</evidence>
<dbReference type="AlphaFoldDB" id="A0A5J4WD07"/>
<protein>
    <submittedName>
        <fullName evidence="2">Uncharacterized protein</fullName>
    </submittedName>
</protein>
<evidence type="ECO:0000313" key="2">
    <source>
        <dbReference type="EMBL" id="KAA6392808.1"/>
    </source>
</evidence>
<feature type="non-terminal residue" evidence="2">
    <location>
        <position position="1"/>
    </location>
</feature>
<gene>
    <name evidence="2" type="ORF">EZS28_011665</name>
</gene>
<sequence length="104" mass="12055">WYRLSQLVSQLDGLILGAITYLTLTQLIYPLVLQVILLSPQKVVRFGCMNQVSMIADNQFLIKLRPLVMLLRQKIVEQVVQEYKLITLEDRLIMSALSRQQPLK</sequence>
<keyword evidence="1" id="KW-1133">Transmembrane helix</keyword>
<keyword evidence="1" id="KW-0472">Membrane</keyword>
<comment type="caution">
    <text evidence="2">The sequence shown here is derived from an EMBL/GenBank/DDBJ whole genome shotgun (WGS) entry which is preliminary data.</text>
</comment>
<accession>A0A5J4WD07</accession>
<keyword evidence="1" id="KW-0812">Transmembrane</keyword>
<organism evidence="2 3">
    <name type="scientific">Streblomastix strix</name>
    <dbReference type="NCBI Taxonomy" id="222440"/>
    <lineage>
        <taxon>Eukaryota</taxon>
        <taxon>Metamonada</taxon>
        <taxon>Preaxostyla</taxon>
        <taxon>Oxymonadida</taxon>
        <taxon>Streblomastigidae</taxon>
        <taxon>Streblomastix</taxon>
    </lineage>
</organism>
<proteinExistence type="predicted"/>
<evidence type="ECO:0000256" key="1">
    <source>
        <dbReference type="SAM" id="Phobius"/>
    </source>
</evidence>
<name>A0A5J4WD07_9EUKA</name>
<feature type="transmembrane region" description="Helical" evidence="1">
    <location>
        <begin position="14"/>
        <end position="37"/>
    </location>
</feature>
<dbReference type="EMBL" id="SNRW01002425">
    <property type="protein sequence ID" value="KAA6392808.1"/>
    <property type="molecule type" value="Genomic_DNA"/>
</dbReference>
<dbReference type="Proteomes" id="UP000324800">
    <property type="component" value="Unassembled WGS sequence"/>
</dbReference>
<reference evidence="2 3" key="1">
    <citation type="submission" date="2019-03" db="EMBL/GenBank/DDBJ databases">
        <title>Single cell metagenomics reveals metabolic interactions within the superorganism composed of flagellate Streblomastix strix and complex community of Bacteroidetes bacteria on its surface.</title>
        <authorList>
            <person name="Treitli S.C."/>
            <person name="Kolisko M."/>
            <person name="Husnik F."/>
            <person name="Keeling P."/>
            <person name="Hampl V."/>
        </authorList>
    </citation>
    <scope>NUCLEOTIDE SEQUENCE [LARGE SCALE GENOMIC DNA]</scope>
    <source>
        <strain evidence="2">ST1C</strain>
    </source>
</reference>